<dbReference type="PANTHER" id="PTHR24264">
    <property type="entry name" value="TRYPSIN-RELATED"/>
    <property type="match status" value="1"/>
</dbReference>
<evidence type="ECO:0000256" key="3">
    <source>
        <dbReference type="ARBA" id="ARBA00022801"/>
    </source>
</evidence>
<accession>A0AAV2ZN35</accession>
<dbReference type="Gene3D" id="2.40.10.10">
    <property type="entry name" value="Trypsin-like serine proteases"/>
    <property type="match status" value="2"/>
</dbReference>
<dbReference type="PROSITE" id="PS00135">
    <property type="entry name" value="TRYPSIN_SER"/>
    <property type="match status" value="1"/>
</dbReference>
<dbReference type="EMBL" id="DYDO01000011">
    <property type="protein sequence ID" value="DBA15769.1"/>
    <property type="molecule type" value="Genomic_DNA"/>
</dbReference>
<feature type="domain" description="Peptidase S1" evidence="8">
    <location>
        <begin position="22"/>
        <end position="245"/>
    </location>
</feature>
<dbReference type="InterPro" id="IPR001314">
    <property type="entry name" value="Peptidase_S1A"/>
</dbReference>
<comment type="caution">
    <text evidence="9">The sequence shown here is derived from an EMBL/GenBank/DDBJ whole genome shotgun (WGS) entry which is preliminary data.</text>
</comment>
<protein>
    <recommendedName>
        <fullName evidence="8">Peptidase S1 domain-containing protein</fullName>
    </recommendedName>
</protein>
<keyword evidence="2 6" id="KW-0645">Protease</keyword>
<dbReference type="GO" id="GO:0006508">
    <property type="term" value="P:proteolysis"/>
    <property type="evidence" value="ECO:0007669"/>
    <property type="project" value="UniProtKB-KW"/>
</dbReference>
<dbReference type="Proteomes" id="UP001181693">
    <property type="component" value="Unassembled WGS sequence"/>
</dbReference>
<evidence type="ECO:0000313" key="9">
    <source>
        <dbReference type="EMBL" id="DBA15769.1"/>
    </source>
</evidence>
<dbReference type="GO" id="GO:0004252">
    <property type="term" value="F:serine-type endopeptidase activity"/>
    <property type="evidence" value="ECO:0007669"/>
    <property type="project" value="InterPro"/>
</dbReference>
<gene>
    <name evidence="9" type="ORF">GDO54_003235</name>
</gene>
<dbReference type="FunFam" id="2.40.10.10:FF:000021">
    <property type="entry name" value="Kallikrein 1"/>
    <property type="match status" value="1"/>
</dbReference>
<organism evidence="9 10">
    <name type="scientific">Pyxicephalus adspersus</name>
    <name type="common">African bullfrog</name>
    <dbReference type="NCBI Taxonomy" id="30357"/>
    <lineage>
        <taxon>Eukaryota</taxon>
        <taxon>Metazoa</taxon>
        <taxon>Chordata</taxon>
        <taxon>Craniata</taxon>
        <taxon>Vertebrata</taxon>
        <taxon>Euteleostomi</taxon>
        <taxon>Amphibia</taxon>
        <taxon>Batrachia</taxon>
        <taxon>Anura</taxon>
        <taxon>Neobatrachia</taxon>
        <taxon>Ranoidea</taxon>
        <taxon>Pyxicephalidae</taxon>
        <taxon>Pyxicephalinae</taxon>
        <taxon>Pyxicephalus</taxon>
    </lineage>
</organism>
<name>A0AAV2ZN35_PYXAD</name>
<dbReference type="InterPro" id="IPR018114">
    <property type="entry name" value="TRYPSIN_HIS"/>
</dbReference>
<keyword evidence="3 6" id="KW-0378">Hydrolase</keyword>
<dbReference type="Pfam" id="PF00089">
    <property type="entry name" value="Trypsin"/>
    <property type="match status" value="1"/>
</dbReference>
<evidence type="ECO:0000256" key="2">
    <source>
        <dbReference type="ARBA" id="ARBA00022670"/>
    </source>
</evidence>
<dbReference type="SUPFAM" id="SSF50494">
    <property type="entry name" value="Trypsin-like serine proteases"/>
    <property type="match status" value="1"/>
</dbReference>
<dbReference type="InterPro" id="IPR043504">
    <property type="entry name" value="Peptidase_S1_PA_chymotrypsin"/>
</dbReference>
<dbReference type="PRINTS" id="PR00722">
    <property type="entry name" value="CHYMOTRYPSIN"/>
</dbReference>
<feature type="signal peptide" evidence="7">
    <location>
        <begin position="1"/>
        <end position="16"/>
    </location>
</feature>
<dbReference type="CDD" id="cd00190">
    <property type="entry name" value="Tryp_SPc"/>
    <property type="match status" value="1"/>
</dbReference>
<keyword evidence="10" id="KW-1185">Reference proteome</keyword>
<evidence type="ECO:0000256" key="5">
    <source>
        <dbReference type="ARBA" id="ARBA00023157"/>
    </source>
</evidence>
<evidence type="ECO:0000256" key="7">
    <source>
        <dbReference type="SAM" id="SignalP"/>
    </source>
</evidence>
<keyword evidence="4 6" id="KW-0720">Serine protease</keyword>
<sequence length="251" mass="27302">MFLLLLAVLLATAVNGSTYNRIIGGYECTASSQPWQATLQYFDDHACGGVLIHKQWVLTAAHCKLPSINIQLGDHNIQNFEGSEQFTYADKICPHPDFNPVTYDNDIMLLKLPQPVTLNEYVKTIPIGCTALPDDTSCLVSGWGTTTSPEANYPTNLQCVEVKTVPPAACKEAYPNDEITDNMLCAGVQEGGKDSCQGDSGGPLVCDGKLYGITSWGHIPCAEPNHPGIYTKVCNYLTWIRQTINTGDCLP</sequence>
<dbReference type="InterPro" id="IPR001254">
    <property type="entry name" value="Trypsin_dom"/>
</dbReference>
<evidence type="ECO:0000256" key="1">
    <source>
        <dbReference type="ARBA" id="ARBA00009228"/>
    </source>
</evidence>
<dbReference type="AlphaFoldDB" id="A0AAV2ZN35"/>
<evidence type="ECO:0000256" key="4">
    <source>
        <dbReference type="ARBA" id="ARBA00022825"/>
    </source>
</evidence>
<evidence type="ECO:0000256" key="6">
    <source>
        <dbReference type="RuleBase" id="RU363034"/>
    </source>
</evidence>
<proteinExistence type="inferred from homology"/>
<evidence type="ECO:0000313" key="10">
    <source>
        <dbReference type="Proteomes" id="UP001181693"/>
    </source>
</evidence>
<dbReference type="InterPro" id="IPR033116">
    <property type="entry name" value="TRYPSIN_SER"/>
</dbReference>
<evidence type="ECO:0000259" key="8">
    <source>
        <dbReference type="PROSITE" id="PS50240"/>
    </source>
</evidence>
<dbReference type="PANTHER" id="PTHR24264:SF76">
    <property type="entry name" value="TRYPSIN"/>
    <property type="match status" value="1"/>
</dbReference>
<feature type="chain" id="PRO_5043315454" description="Peptidase S1 domain-containing protein" evidence="7">
    <location>
        <begin position="17"/>
        <end position="251"/>
    </location>
</feature>
<dbReference type="PROSITE" id="PS50240">
    <property type="entry name" value="TRYPSIN_DOM"/>
    <property type="match status" value="1"/>
</dbReference>
<comment type="similarity">
    <text evidence="1">Belongs to the peptidase S1 family. Snake venom subfamily.</text>
</comment>
<dbReference type="InterPro" id="IPR050127">
    <property type="entry name" value="Serine_Proteases_S1"/>
</dbReference>
<keyword evidence="5" id="KW-1015">Disulfide bond</keyword>
<dbReference type="GO" id="GO:0005615">
    <property type="term" value="C:extracellular space"/>
    <property type="evidence" value="ECO:0007669"/>
    <property type="project" value="TreeGrafter"/>
</dbReference>
<dbReference type="InterPro" id="IPR009003">
    <property type="entry name" value="Peptidase_S1_PA"/>
</dbReference>
<dbReference type="SMART" id="SM00020">
    <property type="entry name" value="Tryp_SPc"/>
    <property type="match status" value="1"/>
</dbReference>
<reference evidence="9" key="1">
    <citation type="thesis" date="2020" institute="ProQuest LLC" country="789 East Eisenhower Parkway, Ann Arbor, MI, USA">
        <title>Comparative Genomics and Chromosome Evolution.</title>
        <authorList>
            <person name="Mudd A.B."/>
        </authorList>
    </citation>
    <scope>NUCLEOTIDE SEQUENCE</scope>
    <source>
        <strain evidence="9">1538</strain>
        <tissue evidence="9">Blood</tissue>
    </source>
</reference>
<keyword evidence="7" id="KW-0732">Signal</keyword>
<dbReference type="PROSITE" id="PS00134">
    <property type="entry name" value="TRYPSIN_HIS"/>
    <property type="match status" value="1"/>
</dbReference>
<dbReference type="FunFam" id="2.40.10.10:FF:000010">
    <property type="entry name" value="Kallikrein related peptidase 11"/>
    <property type="match status" value="1"/>
</dbReference>